<accession>A0A9P8RUM9</accession>
<organism evidence="2 3">
    <name type="scientific">Spironucleus salmonicida</name>
    <dbReference type="NCBI Taxonomy" id="348837"/>
    <lineage>
        <taxon>Eukaryota</taxon>
        <taxon>Metamonada</taxon>
        <taxon>Diplomonadida</taxon>
        <taxon>Hexamitidae</taxon>
        <taxon>Hexamitinae</taxon>
        <taxon>Spironucleus</taxon>
    </lineage>
</organism>
<dbReference type="KEGG" id="ssao:94302596"/>
<evidence type="ECO:0000256" key="1">
    <source>
        <dbReference type="SAM" id="MobiDB-lite"/>
    </source>
</evidence>
<dbReference type="AlphaFoldDB" id="A0A9P8RUM9"/>
<protein>
    <submittedName>
        <fullName evidence="2">Uncharacterized protein</fullName>
    </submittedName>
</protein>
<reference evidence="2 3" key="1">
    <citation type="journal article" date="2014" name="PLoS Genet.">
        <title>The Genome of Spironucleus salmonicida Highlights a Fish Pathogen Adapted to Fluctuating Environments.</title>
        <authorList>
            <person name="Xu F."/>
            <person name="Jerlstrom-Hultqvist J."/>
            <person name="Einarsson E."/>
            <person name="Astvaldsson A."/>
            <person name="Svard S.G."/>
            <person name="Andersson J.O."/>
        </authorList>
    </citation>
    <scope>NUCLEOTIDE SEQUENCE [LARGE SCALE GENOMIC DNA]</scope>
    <source>
        <strain evidence="2 3">ATCC 50377</strain>
    </source>
</reference>
<dbReference type="RefSeq" id="XP_067760390.1">
    <property type="nucleotide sequence ID" value="XM_067912333.1"/>
</dbReference>
<evidence type="ECO:0000313" key="2">
    <source>
        <dbReference type="EMBL" id="KAH0569617.1"/>
    </source>
</evidence>
<evidence type="ECO:0000313" key="3">
    <source>
        <dbReference type="Proteomes" id="UP000018208"/>
    </source>
</evidence>
<dbReference type="Proteomes" id="UP000018208">
    <property type="component" value="Unassembled WGS sequence"/>
</dbReference>
<sequence length="61" mass="7006">MRRDEVNDVLNQTGMRTSKSEPQVQTIDPEVGGLELSQQQEQESVEEVQEQKIEPGQFVEF</sequence>
<feature type="region of interest" description="Disordered" evidence="1">
    <location>
        <begin position="1"/>
        <end position="24"/>
    </location>
</feature>
<dbReference type="EMBL" id="AUWU02000009">
    <property type="protein sequence ID" value="KAH0569617.1"/>
    <property type="molecule type" value="Genomic_DNA"/>
</dbReference>
<comment type="caution">
    <text evidence="2">The sequence shown here is derived from an EMBL/GenBank/DDBJ whole genome shotgun (WGS) entry which is preliminary data.</text>
</comment>
<name>A0A9P8RUM9_9EUKA</name>
<proteinExistence type="predicted"/>
<dbReference type="GeneID" id="94302596"/>
<keyword evidence="3" id="KW-1185">Reference proteome</keyword>
<gene>
    <name evidence="2" type="ORF">SS50377_28573</name>
</gene>
<feature type="compositionally biased region" description="Polar residues" evidence="1">
    <location>
        <begin position="9"/>
        <end position="24"/>
    </location>
</feature>